<keyword evidence="2" id="KW-1185">Reference proteome</keyword>
<proteinExistence type="predicted"/>
<dbReference type="AlphaFoldDB" id="A0ABD1WKE8"/>
<sequence length="123" mass="14469">MKNQHKEKTKNANVLYFKTGNWKIGDSMRKKGRRRTRKKKEDMKLGKMVGRKSVGSTMIGRKRRQCPDDALYYIREGCHLGRPKRCREGKEKKIGDTERAEMASFRSPFLMNSARWIVTFNIV</sequence>
<name>A0ABD1WKE8_9LAMI</name>
<comment type="caution">
    <text evidence="1">The sequence shown here is derived from an EMBL/GenBank/DDBJ whole genome shotgun (WGS) entry which is preliminary data.</text>
</comment>
<evidence type="ECO:0000313" key="2">
    <source>
        <dbReference type="Proteomes" id="UP001604277"/>
    </source>
</evidence>
<evidence type="ECO:0000313" key="1">
    <source>
        <dbReference type="EMBL" id="KAL2550170.1"/>
    </source>
</evidence>
<gene>
    <name evidence="1" type="ORF">Fot_11700</name>
</gene>
<dbReference type="Proteomes" id="UP001604277">
    <property type="component" value="Unassembled WGS sequence"/>
</dbReference>
<reference evidence="2" key="1">
    <citation type="submission" date="2024-07" db="EMBL/GenBank/DDBJ databases">
        <title>Two chromosome-level genome assemblies of Korean endemic species Abeliophyllum distichum and Forsythia ovata (Oleaceae).</title>
        <authorList>
            <person name="Jang H."/>
        </authorList>
    </citation>
    <scope>NUCLEOTIDE SEQUENCE [LARGE SCALE GENOMIC DNA]</scope>
</reference>
<organism evidence="1 2">
    <name type="scientific">Forsythia ovata</name>
    <dbReference type="NCBI Taxonomy" id="205694"/>
    <lineage>
        <taxon>Eukaryota</taxon>
        <taxon>Viridiplantae</taxon>
        <taxon>Streptophyta</taxon>
        <taxon>Embryophyta</taxon>
        <taxon>Tracheophyta</taxon>
        <taxon>Spermatophyta</taxon>
        <taxon>Magnoliopsida</taxon>
        <taxon>eudicotyledons</taxon>
        <taxon>Gunneridae</taxon>
        <taxon>Pentapetalae</taxon>
        <taxon>asterids</taxon>
        <taxon>lamiids</taxon>
        <taxon>Lamiales</taxon>
        <taxon>Oleaceae</taxon>
        <taxon>Forsythieae</taxon>
        <taxon>Forsythia</taxon>
    </lineage>
</organism>
<accession>A0ABD1WKE8</accession>
<protein>
    <submittedName>
        <fullName evidence="1">Uncharacterized protein</fullName>
    </submittedName>
</protein>
<dbReference type="EMBL" id="JBFOLJ010000003">
    <property type="protein sequence ID" value="KAL2550170.1"/>
    <property type="molecule type" value="Genomic_DNA"/>
</dbReference>